<keyword evidence="2" id="KW-0233">DNA recombination</keyword>
<feature type="domain" description="Tyr recombinase" evidence="4">
    <location>
        <begin position="150"/>
        <end position="335"/>
    </location>
</feature>
<dbReference type="PANTHER" id="PTHR30349">
    <property type="entry name" value="PHAGE INTEGRASE-RELATED"/>
    <property type="match status" value="1"/>
</dbReference>
<dbReference type="InterPro" id="IPR011010">
    <property type="entry name" value="DNA_brk_join_enz"/>
</dbReference>
<keyword evidence="1" id="KW-0238">DNA-binding</keyword>
<organism evidence="5 6">
    <name type="scientific">Sphaerisporangium aureirubrum</name>
    <dbReference type="NCBI Taxonomy" id="1544736"/>
    <lineage>
        <taxon>Bacteria</taxon>
        <taxon>Bacillati</taxon>
        <taxon>Actinomycetota</taxon>
        <taxon>Actinomycetes</taxon>
        <taxon>Streptosporangiales</taxon>
        <taxon>Streptosporangiaceae</taxon>
        <taxon>Sphaerisporangium</taxon>
    </lineage>
</organism>
<protein>
    <submittedName>
        <fullName evidence="5">Tyrosine-type recombinase/integrase</fullName>
    </submittedName>
</protein>
<dbReference type="PANTHER" id="PTHR30349:SF81">
    <property type="entry name" value="TYROSINE RECOMBINASE XERC"/>
    <property type="match status" value="1"/>
</dbReference>
<dbReference type="Pfam" id="PF00589">
    <property type="entry name" value="Phage_integrase"/>
    <property type="match status" value="1"/>
</dbReference>
<evidence type="ECO:0000256" key="2">
    <source>
        <dbReference type="ARBA" id="ARBA00023172"/>
    </source>
</evidence>
<dbReference type="PROSITE" id="PS51898">
    <property type="entry name" value="TYR_RECOMBINASE"/>
    <property type="match status" value="1"/>
</dbReference>
<evidence type="ECO:0000313" key="6">
    <source>
        <dbReference type="Proteomes" id="UP001596137"/>
    </source>
</evidence>
<dbReference type="InterPro" id="IPR013762">
    <property type="entry name" value="Integrase-like_cat_sf"/>
</dbReference>
<keyword evidence="6" id="KW-1185">Reference proteome</keyword>
<dbReference type="InterPro" id="IPR050090">
    <property type="entry name" value="Tyrosine_recombinase_XerCD"/>
</dbReference>
<dbReference type="EMBL" id="JBHSRF010000070">
    <property type="protein sequence ID" value="MFC6085829.1"/>
    <property type="molecule type" value="Genomic_DNA"/>
</dbReference>
<dbReference type="Proteomes" id="UP001596137">
    <property type="component" value="Unassembled WGS sequence"/>
</dbReference>
<dbReference type="InterPro" id="IPR010998">
    <property type="entry name" value="Integrase_recombinase_N"/>
</dbReference>
<feature type="region of interest" description="Disordered" evidence="3">
    <location>
        <begin position="1"/>
        <end position="40"/>
    </location>
</feature>
<dbReference type="CDD" id="cd00397">
    <property type="entry name" value="DNA_BRE_C"/>
    <property type="match status" value="1"/>
</dbReference>
<sequence>MVSDALPSAGSRPGETVSGATRSAPGVASPVRRRPGAQPTALDGAVAEVFADYEEKITRPGVPLDAGSVRVYRSRVRQYLAWLAGCAAEGDPLTDSGARDRAVRDYRAHLQTVAKRRPSTVNAHLAAVDDFYRRRGLGPTAVERAGVPPATSRALDKGDQLRLLREAGRAPLRDKAIAFTAFYAGTRLAETVDLDVGDVRLSAVEGHLIIRRGRGGRLREVPLHPKLRAVLTEWLAERAGWKGAGTGPALFLNHRGGRLSARSAYTVLRAIADAADLPIGRDGVFTPHVLRRTVGTTMTRSGTDIVVVAELLGHSLETARRYGLPAHQDPRKALEGLTVDE</sequence>
<evidence type="ECO:0000259" key="4">
    <source>
        <dbReference type="PROSITE" id="PS51898"/>
    </source>
</evidence>
<evidence type="ECO:0000256" key="1">
    <source>
        <dbReference type="ARBA" id="ARBA00023125"/>
    </source>
</evidence>
<reference evidence="6" key="1">
    <citation type="journal article" date="2019" name="Int. J. Syst. Evol. Microbiol.">
        <title>The Global Catalogue of Microorganisms (GCM) 10K type strain sequencing project: providing services to taxonomists for standard genome sequencing and annotation.</title>
        <authorList>
            <consortium name="The Broad Institute Genomics Platform"/>
            <consortium name="The Broad Institute Genome Sequencing Center for Infectious Disease"/>
            <person name="Wu L."/>
            <person name="Ma J."/>
        </authorList>
    </citation>
    <scope>NUCLEOTIDE SEQUENCE [LARGE SCALE GENOMIC DNA]</scope>
    <source>
        <strain evidence="6">JCM 30346</strain>
    </source>
</reference>
<name>A0ABW1NSX8_9ACTN</name>
<dbReference type="Gene3D" id="1.10.150.130">
    <property type="match status" value="1"/>
</dbReference>
<dbReference type="SUPFAM" id="SSF56349">
    <property type="entry name" value="DNA breaking-rejoining enzymes"/>
    <property type="match status" value="1"/>
</dbReference>
<dbReference type="InterPro" id="IPR002104">
    <property type="entry name" value="Integrase_catalytic"/>
</dbReference>
<comment type="caution">
    <text evidence="5">The sequence shown here is derived from an EMBL/GenBank/DDBJ whole genome shotgun (WGS) entry which is preliminary data.</text>
</comment>
<evidence type="ECO:0000256" key="3">
    <source>
        <dbReference type="SAM" id="MobiDB-lite"/>
    </source>
</evidence>
<gene>
    <name evidence="5" type="ORF">ACFP1K_32010</name>
</gene>
<evidence type="ECO:0000313" key="5">
    <source>
        <dbReference type="EMBL" id="MFC6085829.1"/>
    </source>
</evidence>
<dbReference type="Gene3D" id="1.10.443.10">
    <property type="entry name" value="Intergrase catalytic core"/>
    <property type="match status" value="1"/>
</dbReference>
<proteinExistence type="predicted"/>
<accession>A0ABW1NSX8</accession>
<dbReference type="RefSeq" id="WP_380760378.1">
    <property type="nucleotide sequence ID" value="NZ_JBHSRF010000070.1"/>
</dbReference>